<sequence>MEYKALKDIAKITMGQSPDSSSYNEEKEGLPFFQGNADFGELYPNERVWCNEPKKVAEPGDILISVRAPIGALNYAKDKCCIGRGLAAITIKDEAERNYVFHLLKARNNDLNQKGTGSTFKAIGKNVLEELAVPQISRDEQQKCMDMMDLLESIIRERKSQLDKLDELIKARFVEMFGDPMLNPKNFVVKTIDQVAVLNKGITYSPKDVADNGMIVLRSSNIKGNVFDLEDLVKITKKVSSDKYVQENDILMCNRNGSARLVGKVAMIPKLKENMTFGTFMTIVRSDIYEYLFAFFQTKAFREQIKFQTAVAINQISLPLLASVKVPIPPNELIDEFADFVKQVDKSKVVALKAA</sequence>
<reference evidence="5 6" key="1">
    <citation type="submission" date="2016-10" db="EMBL/GenBank/DDBJ databases">
        <authorList>
            <person name="de Groot N.N."/>
        </authorList>
    </citation>
    <scope>NUCLEOTIDE SEQUENCE [LARGE SCALE GENOMIC DNA]</scope>
    <source>
        <strain evidence="5 6">DSM 14045</strain>
    </source>
</reference>
<name>A0A1H3L7Q3_9FIRM</name>
<dbReference type="PANTHER" id="PTHR30408:SF12">
    <property type="entry name" value="TYPE I RESTRICTION ENZYME MJAVIII SPECIFICITY SUBUNIT"/>
    <property type="match status" value="1"/>
</dbReference>
<dbReference type="Pfam" id="PF01420">
    <property type="entry name" value="Methylase_S"/>
    <property type="match status" value="2"/>
</dbReference>
<comment type="similarity">
    <text evidence="1">Belongs to the type-I restriction system S methylase family.</text>
</comment>
<evidence type="ECO:0000256" key="3">
    <source>
        <dbReference type="ARBA" id="ARBA00023125"/>
    </source>
</evidence>
<dbReference type="InterPro" id="IPR000055">
    <property type="entry name" value="Restrct_endonuc_typeI_TRD"/>
</dbReference>
<evidence type="ECO:0000256" key="2">
    <source>
        <dbReference type="ARBA" id="ARBA00022747"/>
    </source>
</evidence>
<dbReference type="InterPro" id="IPR044946">
    <property type="entry name" value="Restrct_endonuc_typeI_TRD_sf"/>
</dbReference>
<dbReference type="GO" id="GO:0003677">
    <property type="term" value="F:DNA binding"/>
    <property type="evidence" value="ECO:0007669"/>
    <property type="project" value="UniProtKB-KW"/>
</dbReference>
<dbReference type="RefSeq" id="WP_074718458.1">
    <property type="nucleotide sequence ID" value="NZ_FNPG01000024.1"/>
</dbReference>
<dbReference type="GO" id="GO:0009307">
    <property type="term" value="P:DNA restriction-modification system"/>
    <property type="evidence" value="ECO:0007669"/>
    <property type="project" value="UniProtKB-KW"/>
</dbReference>
<accession>A0A1H3L7Q3</accession>
<dbReference type="InterPro" id="IPR052021">
    <property type="entry name" value="Type-I_RS_S_subunit"/>
</dbReference>
<dbReference type="SUPFAM" id="SSF116734">
    <property type="entry name" value="DNA methylase specificity domain"/>
    <property type="match status" value="2"/>
</dbReference>
<feature type="domain" description="Type I restriction modification DNA specificity" evidence="4">
    <location>
        <begin position="2"/>
        <end position="162"/>
    </location>
</feature>
<keyword evidence="2" id="KW-0680">Restriction system</keyword>
<dbReference type="AlphaFoldDB" id="A0A1H3L7Q3"/>
<organism evidence="5 6">
    <name type="scientific">Lachnobacterium bovis DSM 14045</name>
    <dbReference type="NCBI Taxonomy" id="1122142"/>
    <lineage>
        <taxon>Bacteria</taxon>
        <taxon>Bacillati</taxon>
        <taxon>Bacillota</taxon>
        <taxon>Clostridia</taxon>
        <taxon>Lachnospirales</taxon>
        <taxon>Lachnospiraceae</taxon>
        <taxon>Lachnobacterium</taxon>
    </lineage>
</organism>
<dbReference type="Gene3D" id="3.90.220.20">
    <property type="entry name" value="DNA methylase specificity domains"/>
    <property type="match status" value="2"/>
</dbReference>
<dbReference type="STRING" id="1122142.SAMN02910414_01932"/>
<evidence type="ECO:0000256" key="1">
    <source>
        <dbReference type="ARBA" id="ARBA00010923"/>
    </source>
</evidence>
<proteinExistence type="inferred from homology"/>
<protein>
    <submittedName>
        <fullName evidence="5">Type I restriction enzyme, S subunit</fullName>
    </submittedName>
</protein>
<dbReference type="PANTHER" id="PTHR30408">
    <property type="entry name" value="TYPE-1 RESTRICTION ENZYME ECOKI SPECIFICITY PROTEIN"/>
    <property type="match status" value="1"/>
</dbReference>
<feature type="domain" description="Type I restriction modification DNA specificity" evidence="4">
    <location>
        <begin position="184"/>
        <end position="346"/>
    </location>
</feature>
<dbReference type="EMBL" id="FNPG01000024">
    <property type="protein sequence ID" value="SDY60472.1"/>
    <property type="molecule type" value="Genomic_DNA"/>
</dbReference>
<evidence type="ECO:0000259" key="4">
    <source>
        <dbReference type="Pfam" id="PF01420"/>
    </source>
</evidence>
<dbReference type="CDD" id="cd17245">
    <property type="entry name" value="RMtype1_S_TteMORF1547P-TRD2-CR2_Aco12261I-TRD1-CR1_like"/>
    <property type="match status" value="1"/>
</dbReference>
<evidence type="ECO:0000313" key="6">
    <source>
        <dbReference type="Proteomes" id="UP000183918"/>
    </source>
</evidence>
<gene>
    <name evidence="5" type="ORF">SAMN02910414_01932</name>
</gene>
<dbReference type="Proteomes" id="UP000183918">
    <property type="component" value="Unassembled WGS sequence"/>
</dbReference>
<keyword evidence="3" id="KW-0238">DNA-binding</keyword>
<dbReference type="OrthoDB" id="9811611at2"/>
<evidence type="ECO:0000313" key="5">
    <source>
        <dbReference type="EMBL" id="SDY60472.1"/>
    </source>
</evidence>
<keyword evidence="6" id="KW-1185">Reference proteome</keyword>